<dbReference type="Pfam" id="PF04954">
    <property type="entry name" value="SIP"/>
    <property type="match status" value="1"/>
</dbReference>
<dbReference type="InterPro" id="IPR039374">
    <property type="entry name" value="SIP_fam"/>
</dbReference>
<dbReference type="Proteomes" id="UP000568050">
    <property type="component" value="Unassembled WGS sequence"/>
</dbReference>
<feature type="domain" description="FAD-binding FR-type" evidence="1">
    <location>
        <begin position="10"/>
        <end position="141"/>
    </location>
</feature>
<dbReference type="EMBL" id="JACHWP010000002">
    <property type="protein sequence ID" value="MBB3022837.1"/>
    <property type="molecule type" value="Genomic_DNA"/>
</dbReference>
<dbReference type="AlphaFoldDB" id="A0A839QZL3"/>
<dbReference type="PROSITE" id="PS51384">
    <property type="entry name" value="FAD_FR"/>
    <property type="match status" value="1"/>
</dbReference>
<evidence type="ECO:0000313" key="3">
    <source>
        <dbReference type="Proteomes" id="UP000568050"/>
    </source>
</evidence>
<evidence type="ECO:0000313" key="2">
    <source>
        <dbReference type="EMBL" id="MBB3022837.1"/>
    </source>
</evidence>
<proteinExistence type="predicted"/>
<dbReference type="CDD" id="cd06193">
    <property type="entry name" value="siderophore_interacting"/>
    <property type="match status" value="1"/>
</dbReference>
<keyword evidence="3" id="KW-1185">Reference proteome</keyword>
<dbReference type="InterPro" id="IPR039261">
    <property type="entry name" value="FNR_nucleotide-bd"/>
</dbReference>
<comment type="caution">
    <text evidence="2">The sequence shown here is derived from an EMBL/GenBank/DDBJ whole genome shotgun (WGS) entry which is preliminary data.</text>
</comment>
<gene>
    <name evidence="2" type="ORF">FHX50_001120</name>
</gene>
<reference evidence="2 3" key="1">
    <citation type="submission" date="2020-08" db="EMBL/GenBank/DDBJ databases">
        <title>Sequencing the genomes of 1000 actinobacteria strains.</title>
        <authorList>
            <person name="Klenk H.-P."/>
        </authorList>
    </citation>
    <scope>NUCLEOTIDE SEQUENCE [LARGE SCALE GENOMIC DNA]</scope>
    <source>
        <strain evidence="2 3">DSM 23040</strain>
    </source>
</reference>
<organism evidence="2 3">
    <name type="scientific">Helcobacillus massiliensis</name>
    <dbReference type="NCBI Taxonomy" id="521392"/>
    <lineage>
        <taxon>Bacteria</taxon>
        <taxon>Bacillati</taxon>
        <taxon>Actinomycetota</taxon>
        <taxon>Actinomycetes</taxon>
        <taxon>Micrococcales</taxon>
        <taxon>Dermabacteraceae</taxon>
        <taxon>Helcobacillus</taxon>
    </lineage>
</organism>
<accession>A0A839QZL3</accession>
<dbReference type="InterPro" id="IPR007037">
    <property type="entry name" value="SIP_rossman_dom"/>
</dbReference>
<dbReference type="InterPro" id="IPR017938">
    <property type="entry name" value="Riboflavin_synthase-like_b-brl"/>
</dbReference>
<dbReference type="InterPro" id="IPR017927">
    <property type="entry name" value="FAD-bd_FR_type"/>
</dbReference>
<dbReference type="SUPFAM" id="SSF63380">
    <property type="entry name" value="Riboflavin synthase domain-like"/>
    <property type="match status" value="1"/>
</dbReference>
<dbReference type="Gene3D" id="3.40.50.80">
    <property type="entry name" value="Nucleotide-binding domain of ferredoxin-NADP reductase (FNR) module"/>
    <property type="match status" value="1"/>
</dbReference>
<sequence>MSNISVSQGDGPMRVQVARSERISSCIQRVTFCGDDLARLRWRGFDQWVRLFLPTSDPASLDHVPDRITRGTYARLLTVPAKRRPSVRSYTLRAWRPDAGELDIDFVLHGDKGVAGPWAASARPGDRAALLDQGCGWPVPSAQNLLLAADETGLPAVVGVLRDLPRTARGCALVEIPDSSDAQSVELPSGMELRWLVRSADVAPGAMILGELPQLDLPTADRHAFAVGESALATGVRRHLVRQRGWARGEVTFCGYWKC</sequence>
<dbReference type="InterPro" id="IPR013113">
    <property type="entry name" value="SIP_FAD-bd"/>
</dbReference>
<dbReference type="GO" id="GO:0016491">
    <property type="term" value="F:oxidoreductase activity"/>
    <property type="evidence" value="ECO:0007669"/>
    <property type="project" value="InterPro"/>
</dbReference>
<dbReference type="PANTHER" id="PTHR30157:SF0">
    <property type="entry name" value="NADPH-DEPENDENT FERRIC-CHELATE REDUCTASE"/>
    <property type="match status" value="1"/>
</dbReference>
<dbReference type="Pfam" id="PF08021">
    <property type="entry name" value="FAD_binding_9"/>
    <property type="match status" value="1"/>
</dbReference>
<dbReference type="Gene3D" id="2.40.30.10">
    <property type="entry name" value="Translation factors"/>
    <property type="match status" value="1"/>
</dbReference>
<dbReference type="PANTHER" id="PTHR30157">
    <property type="entry name" value="FERRIC REDUCTASE, NADPH-DEPENDENT"/>
    <property type="match status" value="1"/>
</dbReference>
<evidence type="ECO:0000259" key="1">
    <source>
        <dbReference type="PROSITE" id="PS51384"/>
    </source>
</evidence>
<name>A0A839QZL3_9MICO</name>
<dbReference type="RefSeq" id="WP_183375425.1">
    <property type="nucleotide sequence ID" value="NZ_CBCSFZ010000018.1"/>
</dbReference>
<protein>
    <submittedName>
        <fullName evidence="2">NADPH-dependent ferric siderophore reductase</fullName>
    </submittedName>
</protein>